<accession>A0A1C3YS48</accession>
<dbReference type="PANTHER" id="PTHR39201:SF1">
    <property type="entry name" value="FLAVODOXIN-LIKE DOMAIN-CONTAINING PROTEIN"/>
    <property type="match status" value="1"/>
</dbReference>
<keyword evidence="3" id="KW-1185">Reference proteome</keyword>
<dbReference type="STRING" id="1505725.GA0061074_10199"/>
<name>A0A1C3YS48_9LACO</name>
<evidence type="ECO:0000313" key="3">
    <source>
        <dbReference type="Proteomes" id="UP000199268"/>
    </source>
</evidence>
<dbReference type="EMBL" id="FMAO01000001">
    <property type="protein sequence ID" value="SCB72945.1"/>
    <property type="molecule type" value="Genomic_DNA"/>
</dbReference>
<dbReference type="PANTHER" id="PTHR39201">
    <property type="entry name" value="EXPORTED PROTEIN-RELATED"/>
    <property type="match status" value="1"/>
</dbReference>
<dbReference type="PROSITE" id="PS00201">
    <property type="entry name" value="FLAVODOXIN"/>
    <property type="match status" value="1"/>
</dbReference>
<protein>
    <submittedName>
        <fullName evidence="2">Flavodoxin</fullName>
    </submittedName>
</protein>
<dbReference type="GO" id="GO:0009055">
    <property type="term" value="F:electron transfer activity"/>
    <property type="evidence" value="ECO:0007669"/>
    <property type="project" value="InterPro"/>
</dbReference>
<proteinExistence type="predicted"/>
<dbReference type="RefSeq" id="WP_092461146.1">
    <property type="nucleotide sequence ID" value="NZ_BJEE01000002.1"/>
</dbReference>
<gene>
    <name evidence="2" type="ORF">GA0061074_10199</name>
</gene>
<evidence type="ECO:0000313" key="2">
    <source>
        <dbReference type="EMBL" id="SCB72945.1"/>
    </source>
</evidence>
<dbReference type="InterPro" id="IPR001226">
    <property type="entry name" value="Flavodoxin_CS"/>
</dbReference>
<dbReference type="InterPro" id="IPR008254">
    <property type="entry name" value="Flavodoxin/NO_synth"/>
</dbReference>
<feature type="domain" description="Flavodoxin-like" evidence="1">
    <location>
        <begin position="6"/>
        <end position="171"/>
    </location>
</feature>
<dbReference type="SUPFAM" id="SSF52218">
    <property type="entry name" value="Flavoproteins"/>
    <property type="match status" value="1"/>
</dbReference>
<evidence type="ECO:0000259" key="1">
    <source>
        <dbReference type="PROSITE" id="PS50902"/>
    </source>
</evidence>
<dbReference type="PROSITE" id="PS50902">
    <property type="entry name" value="FLAVODOXIN_LIKE"/>
    <property type="match status" value="1"/>
</dbReference>
<dbReference type="Pfam" id="PF12682">
    <property type="entry name" value="Flavodoxin_4"/>
    <property type="match status" value="1"/>
</dbReference>
<dbReference type="OrthoDB" id="9806505at2"/>
<dbReference type="Proteomes" id="UP000199268">
    <property type="component" value="Unassembled WGS sequence"/>
</dbReference>
<sequence length="171" mass="19077">MNNNKNLIVYYSRTGNTEAVANLIHDKLGGYAIRIETSETRPANYRQEVQQNQMEQENGILPGLNTQISSLKNYKNVFIGTPTWNMALPQAVVSFLTSNDFTGLNIFPFNTNGGYGQGTTFDQIKTLAPDAHINDGFSVKGGEESKGRLLNIKDDRKLEVSQLLDDWLNGF</sequence>
<dbReference type="GO" id="GO:0016651">
    <property type="term" value="F:oxidoreductase activity, acting on NAD(P)H"/>
    <property type="evidence" value="ECO:0007669"/>
    <property type="project" value="UniProtKB-ARBA"/>
</dbReference>
<reference evidence="3" key="1">
    <citation type="submission" date="2016-08" db="EMBL/GenBank/DDBJ databases">
        <authorList>
            <person name="Varghese N."/>
            <person name="Submissions Spin"/>
        </authorList>
    </citation>
    <scope>NUCLEOTIDE SEQUENCE [LARGE SCALE GENOMIC DNA]</scope>
    <source>
        <strain evidence="3">R-53094</strain>
    </source>
</reference>
<dbReference type="AlphaFoldDB" id="A0A1C3YS48"/>
<dbReference type="GO" id="GO:0010181">
    <property type="term" value="F:FMN binding"/>
    <property type="evidence" value="ECO:0007669"/>
    <property type="project" value="InterPro"/>
</dbReference>
<dbReference type="Gene3D" id="3.40.50.360">
    <property type="match status" value="1"/>
</dbReference>
<organism evidence="2 3">
    <name type="scientific">Weissella bombi</name>
    <dbReference type="NCBI Taxonomy" id="1505725"/>
    <lineage>
        <taxon>Bacteria</taxon>
        <taxon>Bacillati</taxon>
        <taxon>Bacillota</taxon>
        <taxon>Bacilli</taxon>
        <taxon>Lactobacillales</taxon>
        <taxon>Lactobacillaceae</taxon>
        <taxon>Weissella</taxon>
    </lineage>
</organism>
<dbReference type="InterPro" id="IPR029039">
    <property type="entry name" value="Flavoprotein-like_sf"/>
</dbReference>